<evidence type="ECO:0000256" key="1">
    <source>
        <dbReference type="SAM" id="MobiDB-lite"/>
    </source>
</evidence>
<name>A0AAV7WXK7_PLEWA</name>
<protein>
    <submittedName>
        <fullName evidence="2">Uncharacterized protein</fullName>
    </submittedName>
</protein>
<feature type="region of interest" description="Disordered" evidence="1">
    <location>
        <begin position="1"/>
        <end position="133"/>
    </location>
</feature>
<reference evidence="2" key="1">
    <citation type="journal article" date="2022" name="bioRxiv">
        <title>Sequencing and chromosome-scale assembly of the giantPleurodeles waltlgenome.</title>
        <authorList>
            <person name="Brown T."/>
            <person name="Elewa A."/>
            <person name="Iarovenko S."/>
            <person name="Subramanian E."/>
            <person name="Araus A.J."/>
            <person name="Petzold A."/>
            <person name="Susuki M."/>
            <person name="Suzuki K.-i.T."/>
            <person name="Hayashi T."/>
            <person name="Toyoda A."/>
            <person name="Oliveira C."/>
            <person name="Osipova E."/>
            <person name="Leigh N.D."/>
            <person name="Simon A."/>
            <person name="Yun M.H."/>
        </authorList>
    </citation>
    <scope>NUCLEOTIDE SEQUENCE</scope>
    <source>
        <strain evidence="2">20211129_DDA</strain>
        <tissue evidence="2">Liver</tissue>
    </source>
</reference>
<dbReference type="AlphaFoldDB" id="A0AAV7WXK7"/>
<feature type="compositionally biased region" description="Basic and acidic residues" evidence="1">
    <location>
        <begin position="39"/>
        <end position="65"/>
    </location>
</feature>
<proteinExistence type="predicted"/>
<feature type="compositionally biased region" description="Pro residues" evidence="1">
    <location>
        <begin position="1"/>
        <end position="10"/>
    </location>
</feature>
<gene>
    <name evidence="2" type="ORF">NDU88_004379</name>
</gene>
<accession>A0AAV7WXK7</accession>
<feature type="compositionally biased region" description="Basic and acidic residues" evidence="1">
    <location>
        <begin position="17"/>
        <end position="30"/>
    </location>
</feature>
<evidence type="ECO:0000313" key="3">
    <source>
        <dbReference type="Proteomes" id="UP001066276"/>
    </source>
</evidence>
<comment type="caution">
    <text evidence="2">The sequence shown here is derived from an EMBL/GenBank/DDBJ whole genome shotgun (WGS) entry which is preliminary data.</text>
</comment>
<dbReference type="EMBL" id="JANPWB010000001">
    <property type="protein sequence ID" value="KAJ1216780.1"/>
    <property type="molecule type" value="Genomic_DNA"/>
</dbReference>
<dbReference type="Proteomes" id="UP001066276">
    <property type="component" value="Chromosome 1_1"/>
</dbReference>
<sequence length="133" mass="14721">MAPRSAPPGVPAASGERNPERDPGRLDRRRCSAHGRPRGPSDDGEYHPFKGSLHSEEEERLEENFRVLTLASGRKEEPDLEVESSLWQLEAKTGKNSAERPEEEQTLGHLPGPTGVEKDVGPSTFAVTQSRRR</sequence>
<keyword evidence="3" id="KW-1185">Reference proteome</keyword>
<organism evidence="2 3">
    <name type="scientific">Pleurodeles waltl</name>
    <name type="common">Iberian ribbed newt</name>
    <dbReference type="NCBI Taxonomy" id="8319"/>
    <lineage>
        <taxon>Eukaryota</taxon>
        <taxon>Metazoa</taxon>
        <taxon>Chordata</taxon>
        <taxon>Craniata</taxon>
        <taxon>Vertebrata</taxon>
        <taxon>Euteleostomi</taxon>
        <taxon>Amphibia</taxon>
        <taxon>Batrachia</taxon>
        <taxon>Caudata</taxon>
        <taxon>Salamandroidea</taxon>
        <taxon>Salamandridae</taxon>
        <taxon>Pleurodelinae</taxon>
        <taxon>Pleurodeles</taxon>
    </lineage>
</organism>
<evidence type="ECO:0000313" key="2">
    <source>
        <dbReference type="EMBL" id="KAJ1216780.1"/>
    </source>
</evidence>